<organism evidence="3 4">
    <name type="scientific">Stomatobaculum longum</name>
    <dbReference type="NCBI Taxonomy" id="796942"/>
    <lineage>
        <taxon>Bacteria</taxon>
        <taxon>Bacillati</taxon>
        <taxon>Bacillota</taxon>
        <taxon>Clostridia</taxon>
        <taxon>Lachnospirales</taxon>
        <taxon>Lachnospiraceae</taxon>
        <taxon>Stomatobaculum</taxon>
    </lineage>
</organism>
<reference evidence="3 4" key="1">
    <citation type="submission" date="2011-10" db="EMBL/GenBank/DDBJ databases">
        <title>The Genome Sequence of Lachnospiraceae bacterium ACC2.</title>
        <authorList>
            <consortium name="The Broad Institute Genome Sequencing Platform"/>
            <person name="Earl A."/>
            <person name="Ward D."/>
            <person name="Feldgarden M."/>
            <person name="Gevers D."/>
            <person name="Sizova M."/>
            <person name="Hazen A."/>
            <person name="Epstein S."/>
            <person name="Young S.K."/>
            <person name="Zeng Q."/>
            <person name="Gargeya S."/>
            <person name="Fitzgerald M."/>
            <person name="Haas B."/>
            <person name="Abouelleil A."/>
            <person name="Alvarado L."/>
            <person name="Arachchi H.M."/>
            <person name="Berlin A."/>
            <person name="Brown A."/>
            <person name="Chapman S.B."/>
            <person name="Chen Z."/>
            <person name="Dunbar C."/>
            <person name="Freedman E."/>
            <person name="Gearin G."/>
            <person name="Goldberg J."/>
            <person name="Griggs A."/>
            <person name="Gujja S."/>
            <person name="Heiman D."/>
            <person name="Howarth C."/>
            <person name="Larson L."/>
            <person name="Lui A."/>
            <person name="MacDonald P.J.P."/>
            <person name="Montmayeur A."/>
            <person name="Murphy C."/>
            <person name="Neiman D."/>
            <person name="Pearson M."/>
            <person name="Priest M."/>
            <person name="Roberts A."/>
            <person name="Saif S."/>
            <person name="Shea T."/>
            <person name="Shenoy N."/>
            <person name="Sisk P."/>
            <person name="Stolte C."/>
            <person name="Sykes S."/>
            <person name="Wortman J."/>
            <person name="Nusbaum C."/>
            <person name="Birren B."/>
        </authorList>
    </citation>
    <scope>NUCLEOTIDE SEQUENCE [LARGE SCALE GENOMIC DNA]</scope>
    <source>
        <strain evidence="3 4">ACC2</strain>
    </source>
</reference>
<gene>
    <name evidence="3" type="ORF">HMPREF9623_00878</name>
</gene>
<dbReference type="EMBL" id="AGEL01000006">
    <property type="protein sequence ID" value="EHO17279.1"/>
    <property type="molecule type" value="Genomic_DNA"/>
</dbReference>
<keyword evidence="4" id="KW-1185">Reference proteome</keyword>
<accession>A0AA37DGQ5</accession>
<evidence type="ECO:0000313" key="4">
    <source>
        <dbReference type="Proteomes" id="UP000018466"/>
    </source>
</evidence>
<dbReference type="RefSeq" id="WP_009532711.1">
    <property type="nucleotide sequence ID" value="NZ_JH590862.1"/>
</dbReference>
<evidence type="ECO:0000259" key="2">
    <source>
        <dbReference type="PROSITE" id="PS50943"/>
    </source>
</evidence>
<dbReference type="CDD" id="cd00093">
    <property type="entry name" value="HTH_XRE"/>
    <property type="match status" value="1"/>
</dbReference>
<dbReference type="Pfam" id="PF01381">
    <property type="entry name" value="HTH_3"/>
    <property type="match status" value="1"/>
</dbReference>
<comment type="caution">
    <text evidence="3">The sequence shown here is derived from an EMBL/GenBank/DDBJ whole genome shotgun (WGS) entry which is preliminary data.</text>
</comment>
<proteinExistence type="predicted"/>
<name>A0AA37DGQ5_9FIRM</name>
<sequence length="292" mass="32280">MTIAETIKTLRKTAGMSQEQLAEKLHVSRQAVTKWETEGGTPDIENLRAIAALFGITVDELLTGEKKAQAAAAHRYESIIEYDIDEVKHYDMKFGSAKEVYLSGHPGEKLRIRLVSDTLASLQSDFKIKLDDTKRRLDLELLRRNGMSESAAKEGLSIYAELPEPYLGKVECAVNAELVTLSSLDCERIELGGRNRKLYLDAVPGIVEIDSNLDMEIHCKSLASSLELNQLSACSKLYVPADAVFTAKAKGIGTRISYVSDEKATEPFDTPGAEKRIELNGMKSELVINIEE</sequence>
<evidence type="ECO:0000256" key="1">
    <source>
        <dbReference type="ARBA" id="ARBA00023125"/>
    </source>
</evidence>
<dbReference type="SMART" id="SM00530">
    <property type="entry name" value="HTH_XRE"/>
    <property type="match status" value="1"/>
</dbReference>
<dbReference type="GeneID" id="86940646"/>
<protein>
    <recommendedName>
        <fullName evidence="2">HTH cro/C1-type domain-containing protein</fullName>
    </recommendedName>
</protein>
<evidence type="ECO:0000313" key="3">
    <source>
        <dbReference type="EMBL" id="EHO17279.1"/>
    </source>
</evidence>
<dbReference type="PANTHER" id="PTHR46558">
    <property type="entry name" value="TRACRIPTIONAL REGULATORY PROTEIN-RELATED-RELATED"/>
    <property type="match status" value="1"/>
</dbReference>
<dbReference type="GO" id="GO:0003677">
    <property type="term" value="F:DNA binding"/>
    <property type="evidence" value="ECO:0007669"/>
    <property type="project" value="UniProtKB-KW"/>
</dbReference>
<dbReference type="SUPFAM" id="SSF47413">
    <property type="entry name" value="lambda repressor-like DNA-binding domains"/>
    <property type="match status" value="1"/>
</dbReference>
<dbReference type="InterPro" id="IPR010982">
    <property type="entry name" value="Lambda_DNA-bd_dom_sf"/>
</dbReference>
<keyword evidence="1" id="KW-0238">DNA-binding</keyword>
<dbReference type="PROSITE" id="PS50943">
    <property type="entry name" value="HTH_CROC1"/>
    <property type="match status" value="1"/>
</dbReference>
<feature type="domain" description="HTH cro/C1-type" evidence="2">
    <location>
        <begin position="7"/>
        <end position="61"/>
    </location>
</feature>
<dbReference type="InterPro" id="IPR001387">
    <property type="entry name" value="Cro/C1-type_HTH"/>
</dbReference>
<dbReference type="Gene3D" id="1.10.260.40">
    <property type="entry name" value="lambda repressor-like DNA-binding domains"/>
    <property type="match status" value="1"/>
</dbReference>
<dbReference type="AlphaFoldDB" id="A0AA37DGQ5"/>
<dbReference type="Proteomes" id="UP000018466">
    <property type="component" value="Unassembled WGS sequence"/>
</dbReference>
<dbReference type="PANTHER" id="PTHR46558:SF4">
    <property type="entry name" value="DNA-BIDING PHAGE PROTEIN"/>
    <property type="match status" value="1"/>
</dbReference>